<evidence type="ECO:0000256" key="2">
    <source>
        <dbReference type="ARBA" id="ARBA00022679"/>
    </source>
</evidence>
<dbReference type="EC" id="2.6.1.85" evidence="1"/>
<evidence type="ECO:0000256" key="1">
    <source>
        <dbReference type="ARBA" id="ARBA00013139"/>
    </source>
</evidence>
<dbReference type="InterPro" id="IPR006805">
    <property type="entry name" value="Anth_synth_I_N"/>
</dbReference>
<keyword evidence="2 5" id="KW-0808">Transferase</keyword>
<dbReference type="EMBL" id="CP136336">
    <property type="protein sequence ID" value="WOB08350.1"/>
    <property type="molecule type" value="Genomic_DNA"/>
</dbReference>
<dbReference type="RefSeq" id="WP_316701085.1">
    <property type="nucleotide sequence ID" value="NZ_CP136336.1"/>
</dbReference>
<evidence type="ECO:0000259" key="4">
    <source>
        <dbReference type="Pfam" id="PF04715"/>
    </source>
</evidence>
<reference evidence="5 6" key="1">
    <citation type="submission" date="2023-10" db="EMBL/GenBank/DDBJ databases">
        <title>Bacteria for the degradation of biodegradable plastic PBAT(Polybutylene adipate terephthalate).</title>
        <authorList>
            <person name="Weon H.-Y."/>
            <person name="Yeon J."/>
        </authorList>
    </citation>
    <scope>NUCLEOTIDE SEQUENCE [LARGE SCALE GENOMIC DNA]</scope>
    <source>
        <strain evidence="5 6">SBD 7-3</strain>
    </source>
</reference>
<organism evidence="5 6">
    <name type="scientific">Piscinibacter gummiphilus</name>
    <dbReference type="NCBI Taxonomy" id="946333"/>
    <lineage>
        <taxon>Bacteria</taxon>
        <taxon>Pseudomonadati</taxon>
        <taxon>Pseudomonadota</taxon>
        <taxon>Betaproteobacteria</taxon>
        <taxon>Burkholderiales</taxon>
        <taxon>Sphaerotilaceae</taxon>
        <taxon>Piscinibacter</taxon>
    </lineage>
</organism>
<keyword evidence="6" id="KW-1185">Reference proteome</keyword>
<dbReference type="InterPro" id="IPR019999">
    <property type="entry name" value="Anth_synth_I-like"/>
</dbReference>
<proteinExistence type="predicted"/>
<dbReference type="Pfam" id="PF00425">
    <property type="entry name" value="Chorismate_bind"/>
    <property type="match status" value="1"/>
</dbReference>
<accession>A0ABZ0CTQ2</accession>
<gene>
    <name evidence="5" type="primary">pabB</name>
    <name evidence="5" type="ORF">RXV79_26055</name>
</gene>
<dbReference type="PANTHER" id="PTHR11236:SF50">
    <property type="entry name" value="AMINODEOXYCHORISMATE SYNTHASE COMPONENT 1"/>
    <property type="match status" value="1"/>
</dbReference>
<feature type="domain" description="Chorismate-utilising enzyme C-terminal" evidence="3">
    <location>
        <begin position="199"/>
        <end position="455"/>
    </location>
</feature>
<dbReference type="NCBIfam" id="TIGR00553">
    <property type="entry name" value="pabB"/>
    <property type="match status" value="1"/>
</dbReference>
<name>A0ABZ0CTQ2_9BURK</name>
<dbReference type="SUPFAM" id="SSF56322">
    <property type="entry name" value="ADC synthase"/>
    <property type="match status" value="1"/>
</dbReference>
<dbReference type="Pfam" id="PF04715">
    <property type="entry name" value="Anth_synt_I_N"/>
    <property type="match status" value="1"/>
</dbReference>
<dbReference type="PANTHER" id="PTHR11236">
    <property type="entry name" value="AMINOBENZOATE/ANTHRANILATE SYNTHASE"/>
    <property type="match status" value="1"/>
</dbReference>
<feature type="domain" description="Anthranilate synthase component I N-terminal" evidence="4">
    <location>
        <begin position="12"/>
        <end position="152"/>
    </location>
</feature>
<evidence type="ECO:0000259" key="3">
    <source>
        <dbReference type="Pfam" id="PF00425"/>
    </source>
</evidence>
<dbReference type="InterPro" id="IPR015890">
    <property type="entry name" value="Chorismate_C"/>
</dbReference>
<protein>
    <recommendedName>
        <fullName evidence="1">aminodeoxychorismate synthase</fullName>
        <ecNumber evidence="1">2.6.1.85</ecNumber>
    </recommendedName>
</protein>
<keyword evidence="5" id="KW-0032">Aminotransferase</keyword>
<evidence type="ECO:0000313" key="5">
    <source>
        <dbReference type="EMBL" id="WOB08350.1"/>
    </source>
</evidence>
<dbReference type="InterPro" id="IPR005802">
    <property type="entry name" value="ADC_synth_comp_1"/>
</dbReference>
<evidence type="ECO:0000313" key="6">
    <source>
        <dbReference type="Proteomes" id="UP001303946"/>
    </source>
</evidence>
<dbReference type="Proteomes" id="UP001303946">
    <property type="component" value="Chromosome"/>
</dbReference>
<dbReference type="InterPro" id="IPR005801">
    <property type="entry name" value="ADC_synthase"/>
</dbReference>
<sequence length="467" mass="50018">MKPSIVPATLHATPQDLYARLGAVDGTVLLESSKQMPGLSGWSWVTGPAVATLETRGARTTLVDASGQHVLGEWADPFEALAAVLSQLPADTAARPAGLGFAGGLVGYLGYDLARFVERLPAIAADEPALPAMRLHVCDHLYAHDHASGTWYWCEMATPWGDAETRQRVWATTRACATARTPAAGRFQAGAPQSRTAPARYLGQVQQVLDFIAAGDIFQANLSHRLEAPFEGDPFALYRALTARNPAPFSAYLPGDGFAIASVSPERFLKLDLTPAGRVVTARPIKGTLPREADPVRDDAQRLALTHSVKDRAENLMIVDLMRNDLGRVAQVGSVKVERLFEAEPHPSVWQLVSTIRATLQEEKGVADLLRACWPPGSMTGAPKVRAMEIIEALEPVRRGPYAGAIGYFDASGAMDLSVVIRTAIVHGSRVMLQLGGAVVADSDPAKELAETEAKGRFIVQALAGVR</sequence>
<dbReference type="PRINTS" id="PR00095">
    <property type="entry name" value="ANTSNTHASEI"/>
</dbReference>
<dbReference type="Gene3D" id="3.60.120.10">
    <property type="entry name" value="Anthranilate synthase"/>
    <property type="match status" value="1"/>
</dbReference>
<dbReference type="GO" id="GO:0046820">
    <property type="term" value="F:4-amino-4-deoxychorismate synthase activity"/>
    <property type="evidence" value="ECO:0007669"/>
    <property type="project" value="UniProtKB-EC"/>
</dbReference>